<proteinExistence type="predicted"/>
<name>A0A2S4KQ16_9HYPO</name>
<organism evidence="1 2">
    <name type="scientific">Tolypocladium paradoxum</name>
    <dbReference type="NCBI Taxonomy" id="94208"/>
    <lineage>
        <taxon>Eukaryota</taxon>
        <taxon>Fungi</taxon>
        <taxon>Dikarya</taxon>
        <taxon>Ascomycota</taxon>
        <taxon>Pezizomycotina</taxon>
        <taxon>Sordariomycetes</taxon>
        <taxon>Hypocreomycetidae</taxon>
        <taxon>Hypocreales</taxon>
        <taxon>Ophiocordycipitaceae</taxon>
        <taxon>Tolypocladium</taxon>
    </lineage>
</organism>
<reference evidence="1 2" key="1">
    <citation type="submission" date="2018-01" db="EMBL/GenBank/DDBJ databases">
        <title>Harnessing the power of phylogenomics to disentangle the directionality and signatures of interkingdom host jumping in the parasitic fungal genus Tolypocladium.</title>
        <authorList>
            <person name="Quandt C.A."/>
            <person name="Patterson W."/>
            <person name="Spatafora J.W."/>
        </authorList>
    </citation>
    <scope>NUCLEOTIDE SEQUENCE [LARGE SCALE GENOMIC DNA]</scope>
    <source>
        <strain evidence="1 2">NRBC 100945</strain>
    </source>
</reference>
<feature type="non-terminal residue" evidence="1">
    <location>
        <position position="153"/>
    </location>
</feature>
<protein>
    <submittedName>
        <fullName evidence="1">Uncharacterized protein</fullName>
    </submittedName>
</protein>
<dbReference type="Proteomes" id="UP000237481">
    <property type="component" value="Unassembled WGS sequence"/>
</dbReference>
<accession>A0A2S4KQ16</accession>
<sequence length="153" mass="16965">MAPSSVEPGPKRLCHWSECRSNDRRYGIDLADIDGTSAAHRSVRMTDFFAYHGTMHPGTVASIFRRGRDATCEALHKKGARSISQEAFDFLAHQRAWAAFFEEYNPQPDFPWWDAAKKLKNGPDTPRSEVYGTWLARMGAGSSDQQGGGGQSA</sequence>
<dbReference type="AlphaFoldDB" id="A0A2S4KQ16"/>
<evidence type="ECO:0000313" key="2">
    <source>
        <dbReference type="Proteomes" id="UP000237481"/>
    </source>
</evidence>
<evidence type="ECO:0000313" key="1">
    <source>
        <dbReference type="EMBL" id="POR32234.1"/>
    </source>
</evidence>
<dbReference type="EMBL" id="PKSG01000888">
    <property type="protein sequence ID" value="POR32234.1"/>
    <property type="molecule type" value="Genomic_DNA"/>
</dbReference>
<keyword evidence="2" id="KW-1185">Reference proteome</keyword>
<gene>
    <name evidence="1" type="ORF">TPAR_07564</name>
</gene>
<comment type="caution">
    <text evidence="1">The sequence shown here is derived from an EMBL/GenBank/DDBJ whole genome shotgun (WGS) entry which is preliminary data.</text>
</comment>